<feature type="transmembrane region" description="Helical" evidence="1">
    <location>
        <begin position="59"/>
        <end position="80"/>
    </location>
</feature>
<dbReference type="AlphaFoldDB" id="A0A366KQJ7"/>
<feature type="domain" description="Glycosyl transferase family 1" evidence="2">
    <location>
        <begin position="152"/>
        <end position="268"/>
    </location>
</feature>
<keyword evidence="1" id="KW-0812">Transmembrane</keyword>
<reference evidence="3 4" key="1">
    <citation type="submission" date="2018-07" db="EMBL/GenBank/DDBJ databases">
        <title>A draft genome of a endophytic bacteria, a new species of Pedobacter.</title>
        <authorList>
            <person name="Zhang Z.D."/>
            <person name="Chen Z.J."/>
        </authorList>
    </citation>
    <scope>NUCLEOTIDE SEQUENCE [LARGE SCALE GENOMIC DNA]</scope>
    <source>
        <strain evidence="3 4">RS10</strain>
    </source>
</reference>
<dbReference type="InterPro" id="IPR050194">
    <property type="entry name" value="Glycosyltransferase_grp1"/>
</dbReference>
<dbReference type="GO" id="GO:0016757">
    <property type="term" value="F:glycosyltransferase activity"/>
    <property type="evidence" value="ECO:0007669"/>
    <property type="project" value="InterPro"/>
</dbReference>
<dbReference type="RefSeq" id="WP_113950877.1">
    <property type="nucleotide sequence ID" value="NZ_QNQU01000021.1"/>
</dbReference>
<name>A0A366KQJ7_9SPHI</name>
<protein>
    <recommendedName>
        <fullName evidence="2">Glycosyl transferase family 1 domain-containing protein</fullName>
    </recommendedName>
</protein>
<dbReference type="PANTHER" id="PTHR45947">
    <property type="entry name" value="SULFOQUINOVOSYL TRANSFERASE SQD2"/>
    <property type="match status" value="1"/>
</dbReference>
<dbReference type="SUPFAM" id="SSF53756">
    <property type="entry name" value="UDP-Glycosyltransferase/glycogen phosphorylase"/>
    <property type="match status" value="1"/>
</dbReference>
<dbReference type="PANTHER" id="PTHR45947:SF3">
    <property type="entry name" value="SULFOQUINOVOSYL TRANSFERASE SQD2"/>
    <property type="match status" value="1"/>
</dbReference>
<dbReference type="InterPro" id="IPR001296">
    <property type="entry name" value="Glyco_trans_1"/>
</dbReference>
<dbReference type="Proteomes" id="UP000252081">
    <property type="component" value="Unassembled WGS sequence"/>
</dbReference>
<gene>
    <name evidence="3" type="ORF">DRW42_21390</name>
</gene>
<dbReference type="Gene3D" id="3.40.50.2000">
    <property type="entry name" value="Glycogen Phosphorylase B"/>
    <property type="match status" value="1"/>
</dbReference>
<evidence type="ECO:0000259" key="2">
    <source>
        <dbReference type="Pfam" id="PF00534"/>
    </source>
</evidence>
<evidence type="ECO:0000313" key="3">
    <source>
        <dbReference type="EMBL" id="RBQ03563.1"/>
    </source>
</evidence>
<dbReference type="Pfam" id="PF00534">
    <property type="entry name" value="Glycos_transf_1"/>
    <property type="match status" value="1"/>
</dbReference>
<accession>A0A366KQJ7</accession>
<keyword evidence="1" id="KW-1133">Transmembrane helix</keyword>
<dbReference type="OrthoDB" id="9787111at2"/>
<organism evidence="3 4">
    <name type="scientific">Pedobacter miscanthi</name>
    <dbReference type="NCBI Taxonomy" id="2259170"/>
    <lineage>
        <taxon>Bacteria</taxon>
        <taxon>Pseudomonadati</taxon>
        <taxon>Bacteroidota</taxon>
        <taxon>Sphingobacteriia</taxon>
        <taxon>Sphingobacteriales</taxon>
        <taxon>Sphingobacteriaceae</taxon>
        <taxon>Pedobacter</taxon>
    </lineage>
</organism>
<dbReference type="EMBL" id="QNQU01000021">
    <property type="protein sequence ID" value="RBQ03563.1"/>
    <property type="molecule type" value="Genomic_DNA"/>
</dbReference>
<evidence type="ECO:0000313" key="4">
    <source>
        <dbReference type="Proteomes" id="UP000252081"/>
    </source>
</evidence>
<proteinExistence type="predicted"/>
<sequence>MIFDKVFILFPKGNGGVKEVCRSLNIGFESKSIETEDVNSLWLAFKLALKSRFTSQKQLFITNLSFGVFGLFAKYSVFIIHGYPFYRTESYFGYRIKLFLHYLFAILNKKSVAVSFLTRYVCENHLGIRVSKVIQNPLPEGFLNPDVKQIPDTLVYLGRLVASKNIDIILSGVEMLRKSFPGRAIKFNIIGNGPMLDQLKSKFPHEDNIFHGYIDVVEKYKIMKASSAFISLCEGEPFGVTALEAKYLNLKCILPTYGGHQEFLPKQLLFPVNNVFDIEEVSGVINSALTSPFAIDGSLAETITKDLPGSVVDKYLNLFS</sequence>
<evidence type="ECO:0000256" key="1">
    <source>
        <dbReference type="SAM" id="Phobius"/>
    </source>
</evidence>
<comment type="caution">
    <text evidence="3">The sequence shown here is derived from an EMBL/GenBank/DDBJ whole genome shotgun (WGS) entry which is preliminary data.</text>
</comment>
<keyword evidence="4" id="KW-1185">Reference proteome</keyword>
<keyword evidence="1" id="KW-0472">Membrane</keyword>